<dbReference type="Proteomes" id="UP000831701">
    <property type="component" value="Chromosome 14"/>
</dbReference>
<gene>
    <name evidence="1" type="ORF">L3Q82_011594</name>
</gene>
<evidence type="ECO:0000313" key="2">
    <source>
        <dbReference type="Proteomes" id="UP000831701"/>
    </source>
</evidence>
<name>A0ACB8W5J5_9TELE</name>
<accession>A0ACB8W5J5</accession>
<evidence type="ECO:0000313" key="1">
    <source>
        <dbReference type="EMBL" id="KAI3362919.1"/>
    </source>
</evidence>
<feature type="non-terminal residue" evidence="1">
    <location>
        <position position="69"/>
    </location>
</feature>
<organism evidence="1 2">
    <name type="scientific">Scortum barcoo</name>
    <name type="common">barcoo grunter</name>
    <dbReference type="NCBI Taxonomy" id="214431"/>
    <lineage>
        <taxon>Eukaryota</taxon>
        <taxon>Metazoa</taxon>
        <taxon>Chordata</taxon>
        <taxon>Craniata</taxon>
        <taxon>Vertebrata</taxon>
        <taxon>Euteleostomi</taxon>
        <taxon>Actinopterygii</taxon>
        <taxon>Neopterygii</taxon>
        <taxon>Teleostei</taxon>
        <taxon>Neoteleostei</taxon>
        <taxon>Acanthomorphata</taxon>
        <taxon>Eupercaria</taxon>
        <taxon>Centrarchiformes</taxon>
        <taxon>Terapontoidei</taxon>
        <taxon>Terapontidae</taxon>
        <taxon>Scortum</taxon>
    </lineage>
</organism>
<comment type="caution">
    <text evidence="1">The sequence shown here is derived from an EMBL/GenBank/DDBJ whole genome shotgun (WGS) entry which is preliminary data.</text>
</comment>
<sequence length="69" mass="7491">MRIQAAEMSFLRRVAGRSHLEIGEVFQACPTGRRPPGKTQDTHAGETMSLGWPGNASEVPPEELEEVSG</sequence>
<keyword evidence="2" id="KW-1185">Reference proteome</keyword>
<dbReference type="EMBL" id="CM041544">
    <property type="protein sequence ID" value="KAI3362919.1"/>
    <property type="molecule type" value="Genomic_DNA"/>
</dbReference>
<reference evidence="1" key="1">
    <citation type="submission" date="2022-04" db="EMBL/GenBank/DDBJ databases">
        <title>Jade perch genome.</title>
        <authorList>
            <person name="Chao B."/>
        </authorList>
    </citation>
    <scope>NUCLEOTIDE SEQUENCE</scope>
    <source>
        <strain evidence="1">CB-2022</strain>
    </source>
</reference>
<protein>
    <submittedName>
        <fullName evidence="1">Uncharacterized protein</fullName>
    </submittedName>
</protein>
<proteinExistence type="predicted"/>